<dbReference type="Proteomes" id="UP000281170">
    <property type="component" value="Plasmid 19"/>
</dbReference>
<keyword evidence="4" id="KW-1185">Reference proteome</keyword>
<reference evidence="3 5" key="2">
    <citation type="submission" date="2018-12" db="EMBL/GenBank/DDBJ databases">
        <authorList>
            <consortium name="Pathogen Informatics"/>
        </authorList>
    </citation>
    <scope>NUCLEOTIDE SEQUENCE [LARGE SCALE GENOMIC DNA]</scope>
    <source>
        <strain evidence="3 5">NCTC12735</strain>
        <plasmid evidence="5">19</plasmid>
    </source>
</reference>
<proteinExistence type="predicted"/>
<dbReference type="PATRIC" id="fig|45056.6.peg.1810"/>
<evidence type="ECO:0000313" key="5">
    <source>
        <dbReference type="Proteomes" id="UP000281170"/>
    </source>
</evidence>
<dbReference type="InterPro" id="IPR005238">
    <property type="entry name" value="ComB-like"/>
</dbReference>
<dbReference type="KEGG" id="ladl:NCTC12735_01264"/>
<gene>
    <name evidence="2" type="ORF">Lade_1753</name>
    <name evidence="3" type="ORF">NCTC12735_01264</name>
</gene>
<evidence type="ECO:0000313" key="2">
    <source>
        <dbReference type="EMBL" id="KTC64946.1"/>
    </source>
</evidence>
<protein>
    <recommendedName>
        <fullName evidence="1">Probable 2-phosphosulfolactate phosphatase</fullName>
    </recommendedName>
</protein>
<dbReference type="SUPFAM" id="SSF142823">
    <property type="entry name" value="ComB-like"/>
    <property type="match status" value="1"/>
</dbReference>
<dbReference type="RefSeq" id="WP_058462828.1">
    <property type="nucleotide sequence ID" value="NZ_CAAAHS010000011.1"/>
</dbReference>
<evidence type="ECO:0000256" key="1">
    <source>
        <dbReference type="ARBA" id="ARBA00021948"/>
    </source>
</evidence>
<dbReference type="STRING" id="45056.Lade_1753"/>
<dbReference type="GO" id="GO:0000287">
    <property type="term" value="F:magnesium ion binding"/>
    <property type="evidence" value="ECO:0007669"/>
    <property type="project" value="InterPro"/>
</dbReference>
<accession>A0A0W0R1K5</accession>
<dbReference type="EMBL" id="LNKA01000016">
    <property type="protein sequence ID" value="KTC64946.1"/>
    <property type="molecule type" value="Genomic_DNA"/>
</dbReference>
<organism evidence="2 4">
    <name type="scientific">Legionella adelaidensis</name>
    <dbReference type="NCBI Taxonomy" id="45056"/>
    <lineage>
        <taxon>Bacteria</taxon>
        <taxon>Pseudomonadati</taxon>
        <taxon>Pseudomonadota</taxon>
        <taxon>Gammaproteobacteria</taxon>
        <taxon>Legionellales</taxon>
        <taxon>Legionellaceae</taxon>
        <taxon>Legionella</taxon>
    </lineage>
</organism>
<evidence type="ECO:0000313" key="4">
    <source>
        <dbReference type="Proteomes" id="UP000054859"/>
    </source>
</evidence>
<dbReference type="Pfam" id="PF04029">
    <property type="entry name" value="2-ph_phosp"/>
    <property type="match status" value="1"/>
</dbReference>
<dbReference type="InterPro" id="IPR036702">
    <property type="entry name" value="ComB-like_sf"/>
</dbReference>
<dbReference type="GO" id="GO:0050532">
    <property type="term" value="F:2-phosphosulfolactate phosphatase activity"/>
    <property type="evidence" value="ECO:0007669"/>
    <property type="project" value="InterPro"/>
</dbReference>
<geneLocation type="plasmid" evidence="3 5">
    <name>19</name>
</geneLocation>
<dbReference type="Gene3D" id="3.90.1560.10">
    <property type="entry name" value="ComB-like"/>
    <property type="match status" value="1"/>
</dbReference>
<dbReference type="EMBL" id="LR134428">
    <property type="protein sequence ID" value="VEH85629.1"/>
    <property type="molecule type" value="Genomic_DNA"/>
</dbReference>
<dbReference type="Proteomes" id="UP000054859">
    <property type="component" value="Unassembled WGS sequence"/>
</dbReference>
<reference evidence="2 4" key="1">
    <citation type="submission" date="2015-11" db="EMBL/GenBank/DDBJ databases">
        <title>Identification of large and diverse effector repertoires of 38 Legionella species.</title>
        <authorList>
            <person name="Burstein D."/>
            <person name="Amaro F."/>
            <person name="Zusman T."/>
            <person name="Lifshitz Z."/>
            <person name="Cohen O."/>
            <person name="Gilbert J.A."/>
            <person name="Pupko T."/>
            <person name="Shuman H.A."/>
            <person name="Segal G."/>
        </authorList>
    </citation>
    <scope>NUCLEOTIDE SEQUENCE [LARGE SCALE GENOMIC DNA]</scope>
    <source>
        <strain evidence="2 4">1762-AUS-E</strain>
    </source>
</reference>
<dbReference type="OrthoDB" id="8588453at2"/>
<dbReference type="AlphaFoldDB" id="A0A0W0R1K5"/>
<sequence length="84" mass="9429">MRVSYEDLIGAGAIIHSLTGDKTEEAITASKMFIDSQQQHFQNIYNLYSGIELIDWGFQNDINLASQYDISTSVPILQDGFLLN</sequence>
<keyword evidence="3" id="KW-0614">Plasmid</keyword>
<name>A0A0W0R1K5_9GAMM</name>
<evidence type="ECO:0000313" key="3">
    <source>
        <dbReference type="EMBL" id="VEH85629.1"/>
    </source>
</evidence>